<keyword evidence="2" id="KW-1185">Reference proteome</keyword>
<accession>A0A814KJK6</accession>
<comment type="caution">
    <text evidence="1">The sequence shown here is derived from an EMBL/GenBank/DDBJ whole genome shotgun (WGS) entry which is preliminary data.</text>
</comment>
<dbReference type="Proteomes" id="UP000663879">
    <property type="component" value="Unassembled WGS sequence"/>
</dbReference>
<reference evidence="1" key="1">
    <citation type="submission" date="2021-02" db="EMBL/GenBank/DDBJ databases">
        <authorList>
            <person name="Nowell W R."/>
        </authorList>
    </citation>
    <scope>NUCLEOTIDE SEQUENCE</scope>
    <source>
        <strain evidence="1">Ploen Becks lab</strain>
    </source>
</reference>
<protein>
    <submittedName>
        <fullName evidence="1">Uncharacterized protein</fullName>
    </submittedName>
</protein>
<sequence length="182" mass="22228">MEINDRLEKIIIFLKVIKVKWLNEPADIASSKFDYEFRKAYIGMRLFMEFSEVGYALYKNNIRSYQHFQCQERKDLIKEIAQLIIDIRDWLEDFVPFYREFYIGYNIVQPVDCAICDTRSGIQFMIELFRNYVKEIDDLFEEMKPELEKFDRRIEIAKIGLNLNLTKYLPDDFPRTHEWWFD</sequence>
<gene>
    <name evidence="1" type="ORF">OXX778_LOCUS18895</name>
</gene>
<proteinExistence type="predicted"/>
<name>A0A814KJK6_9BILA</name>
<evidence type="ECO:0000313" key="1">
    <source>
        <dbReference type="EMBL" id="CAF1052496.1"/>
    </source>
</evidence>
<organism evidence="1 2">
    <name type="scientific">Brachionus calyciflorus</name>
    <dbReference type="NCBI Taxonomy" id="104777"/>
    <lineage>
        <taxon>Eukaryota</taxon>
        <taxon>Metazoa</taxon>
        <taxon>Spiralia</taxon>
        <taxon>Gnathifera</taxon>
        <taxon>Rotifera</taxon>
        <taxon>Eurotatoria</taxon>
        <taxon>Monogononta</taxon>
        <taxon>Pseudotrocha</taxon>
        <taxon>Ploima</taxon>
        <taxon>Brachionidae</taxon>
        <taxon>Brachionus</taxon>
    </lineage>
</organism>
<dbReference type="AlphaFoldDB" id="A0A814KJK6"/>
<evidence type="ECO:0000313" key="2">
    <source>
        <dbReference type="Proteomes" id="UP000663879"/>
    </source>
</evidence>
<dbReference type="EMBL" id="CAJNOC010005441">
    <property type="protein sequence ID" value="CAF1052496.1"/>
    <property type="molecule type" value="Genomic_DNA"/>
</dbReference>